<accession>A0ABD2JNZ5</accession>
<name>A0ABD2JNZ5_9BILA</name>
<sequence>MDPNCIVYSHILKNTANPLFPPFKPAQRASPPRPTPQGGPADVPQRRAITKNAFQRRTRRASRSGDDAESRHRGCFGEQGGTPTGKPYYRNDPEKYSLKKGRDRLGQVEEEQRN</sequence>
<dbReference type="AlphaFoldDB" id="A0ABD2JNZ5"/>
<dbReference type="Proteomes" id="UP001620626">
    <property type="component" value="Unassembled WGS sequence"/>
</dbReference>
<feature type="compositionally biased region" description="Basic and acidic residues" evidence="1">
    <location>
        <begin position="103"/>
        <end position="114"/>
    </location>
</feature>
<reference evidence="2 3" key="1">
    <citation type="submission" date="2024-10" db="EMBL/GenBank/DDBJ databases">
        <authorList>
            <person name="Kim D."/>
        </authorList>
    </citation>
    <scope>NUCLEOTIDE SEQUENCE [LARGE SCALE GENOMIC DNA]</scope>
    <source>
        <strain evidence="2">BH-2024</strain>
    </source>
</reference>
<evidence type="ECO:0000256" key="1">
    <source>
        <dbReference type="SAM" id="MobiDB-lite"/>
    </source>
</evidence>
<comment type="caution">
    <text evidence="2">The sequence shown here is derived from an EMBL/GenBank/DDBJ whole genome shotgun (WGS) entry which is preliminary data.</text>
</comment>
<keyword evidence="3" id="KW-1185">Reference proteome</keyword>
<evidence type="ECO:0000313" key="3">
    <source>
        <dbReference type="Proteomes" id="UP001620626"/>
    </source>
</evidence>
<gene>
    <name evidence="2" type="ORF">niasHT_028577</name>
</gene>
<evidence type="ECO:0000313" key="2">
    <source>
        <dbReference type="EMBL" id="KAL3092340.1"/>
    </source>
</evidence>
<dbReference type="EMBL" id="JBICBT010000923">
    <property type="protein sequence ID" value="KAL3092340.1"/>
    <property type="molecule type" value="Genomic_DNA"/>
</dbReference>
<feature type="region of interest" description="Disordered" evidence="1">
    <location>
        <begin position="16"/>
        <end position="114"/>
    </location>
</feature>
<protein>
    <submittedName>
        <fullName evidence="2">Uncharacterized protein</fullName>
    </submittedName>
</protein>
<proteinExistence type="predicted"/>
<organism evidence="2 3">
    <name type="scientific">Heterodera trifolii</name>
    <dbReference type="NCBI Taxonomy" id="157864"/>
    <lineage>
        <taxon>Eukaryota</taxon>
        <taxon>Metazoa</taxon>
        <taxon>Ecdysozoa</taxon>
        <taxon>Nematoda</taxon>
        <taxon>Chromadorea</taxon>
        <taxon>Rhabditida</taxon>
        <taxon>Tylenchina</taxon>
        <taxon>Tylenchomorpha</taxon>
        <taxon>Tylenchoidea</taxon>
        <taxon>Heteroderidae</taxon>
        <taxon>Heteroderinae</taxon>
        <taxon>Heterodera</taxon>
    </lineage>
</organism>
<feature type="compositionally biased region" description="Basic and acidic residues" evidence="1">
    <location>
        <begin position="63"/>
        <end position="72"/>
    </location>
</feature>